<dbReference type="EMBL" id="AZNF01000007">
    <property type="protein sequence ID" value="KID64855.1"/>
    <property type="molecule type" value="Genomic_DNA"/>
</dbReference>
<feature type="transmembrane region" description="Helical" evidence="2">
    <location>
        <begin position="37"/>
        <end position="60"/>
    </location>
</feature>
<name>A0A0B4ES95_METAF</name>
<organism evidence="3 4">
    <name type="scientific">Metarhizium anisopliae (strain ARSEF 549)</name>
    <dbReference type="NCBI Taxonomy" id="3151832"/>
    <lineage>
        <taxon>Eukaryota</taxon>
        <taxon>Fungi</taxon>
        <taxon>Dikarya</taxon>
        <taxon>Ascomycota</taxon>
        <taxon>Pezizomycotina</taxon>
        <taxon>Sordariomycetes</taxon>
        <taxon>Hypocreomycetidae</taxon>
        <taxon>Hypocreales</taxon>
        <taxon>Clavicipitaceae</taxon>
        <taxon>Metarhizium</taxon>
    </lineage>
</organism>
<dbReference type="AlphaFoldDB" id="A0A0B4ES95"/>
<dbReference type="VEuPathDB" id="FungiDB:MAN_05866"/>
<comment type="caution">
    <text evidence="3">The sequence shown here is derived from an EMBL/GenBank/DDBJ whole genome shotgun (WGS) entry which is preliminary data.</text>
</comment>
<feature type="region of interest" description="Disordered" evidence="1">
    <location>
        <begin position="1"/>
        <end position="25"/>
    </location>
</feature>
<feature type="region of interest" description="Disordered" evidence="1">
    <location>
        <begin position="339"/>
        <end position="453"/>
    </location>
</feature>
<feature type="compositionally biased region" description="Pro residues" evidence="1">
    <location>
        <begin position="1"/>
        <end position="12"/>
    </location>
</feature>
<evidence type="ECO:0000313" key="4">
    <source>
        <dbReference type="Proteomes" id="UP000031186"/>
    </source>
</evidence>
<feature type="compositionally biased region" description="Polar residues" evidence="1">
    <location>
        <begin position="116"/>
        <end position="133"/>
    </location>
</feature>
<feature type="region of interest" description="Disordered" evidence="1">
    <location>
        <begin position="219"/>
        <end position="270"/>
    </location>
</feature>
<evidence type="ECO:0000256" key="2">
    <source>
        <dbReference type="SAM" id="Phobius"/>
    </source>
</evidence>
<feature type="compositionally biased region" description="Basic and acidic residues" evidence="1">
    <location>
        <begin position="253"/>
        <end position="267"/>
    </location>
</feature>
<protein>
    <submittedName>
        <fullName evidence="3">Uncharacterized protein</fullName>
    </submittedName>
</protein>
<keyword evidence="2" id="KW-0472">Membrane</keyword>
<feature type="non-terminal residue" evidence="3">
    <location>
        <position position="1"/>
    </location>
</feature>
<dbReference type="HOGENOM" id="CLU_027663_0_0_1"/>
<feature type="compositionally biased region" description="Polar residues" evidence="1">
    <location>
        <begin position="345"/>
        <end position="355"/>
    </location>
</feature>
<evidence type="ECO:0000256" key="1">
    <source>
        <dbReference type="SAM" id="MobiDB-lite"/>
    </source>
</evidence>
<feature type="compositionally biased region" description="Basic and acidic residues" evidence="1">
    <location>
        <begin position="219"/>
        <end position="231"/>
    </location>
</feature>
<dbReference type="Proteomes" id="UP000031186">
    <property type="component" value="Unassembled WGS sequence"/>
</dbReference>
<accession>A0A0B4ES95</accession>
<keyword evidence="2" id="KW-0812">Transmembrane</keyword>
<evidence type="ECO:0000313" key="3">
    <source>
        <dbReference type="EMBL" id="KID64855.1"/>
    </source>
</evidence>
<gene>
    <name evidence="3" type="ORF">MAN_05866</name>
</gene>
<proteinExistence type="predicted"/>
<sequence>MRLPHPPLPPLPRTSTSHIVTEPTGQLRRRDLNTKNLTFIIIFVVIALFAFIAVLLVAFFRARRRRPDDQDAGSGGRWPVFHVFRRKRVGHRRYEQTSGENLDGEAQIHQLEPTAVSANHANTLQRDSRQSGSRAIRANRTGASVDRNTSVRSVMTLPAYRATAGNNEQVLGREGDRDGVDVIVDLPTAEEEESLREEEMEAIYQIRIARREQIAQRDELRRQRRDARQRGDNNTLADARARSRAASNNSNLDELRQEVSRIQDQRQRSVSSVSYADLGVARHDGTRIRASSNESERIGLLSDAASIAISARSEVGSSLGLHRREQSVSSLVSVDSEFIPEPSRTRANSGSTTPGLLSGEPAAGSSPEHVQDDLGVEPNPPPGYEVVSIEDDAREVAGPMTPLNEPPPDYSGPNEHMPQTEQTSIEPAHPSPREGRTPSPLRTARGVGGAPQLPSLRISRLPAIVIQPLNEESRDENVL</sequence>
<keyword evidence="4" id="KW-1185">Reference proteome</keyword>
<dbReference type="OrthoDB" id="5376312at2759"/>
<keyword evidence="2" id="KW-1133">Transmembrane helix</keyword>
<feature type="region of interest" description="Disordered" evidence="1">
    <location>
        <begin position="115"/>
        <end position="145"/>
    </location>
</feature>
<reference evidence="3 4" key="1">
    <citation type="journal article" date="2014" name="Proc. Natl. Acad. Sci. U.S.A.">
        <title>Trajectory and genomic determinants of fungal-pathogen speciation and host adaptation.</title>
        <authorList>
            <person name="Hu X."/>
            <person name="Xiao G."/>
            <person name="Zheng P."/>
            <person name="Shang Y."/>
            <person name="Su Y."/>
            <person name="Zhang X."/>
            <person name="Liu X."/>
            <person name="Zhan S."/>
            <person name="St Leger R.J."/>
            <person name="Wang C."/>
        </authorList>
    </citation>
    <scope>NUCLEOTIDE SEQUENCE [LARGE SCALE GENOMIC DNA]</scope>
    <source>
        <strain evidence="3 4">ARSEF 549</strain>
    </source>
</reference>